<proteinExistence type="predicted"/>
<reference evidence="2" key="1">
    <citation type="submission" date="2016-04" db="EMBL/GenBank/DDBJ databases">
        <authorList>
            <person name="Tagini F."/>
        </authorList>
    </citation>
    <scope>NUCLEOTIDE SEQUENCE [LARGE SCALE GENOMIC DNA]</scope>
    <source>
        <strain evidence="2">CHUV0807</strain>
    </source>
</reference>
<dbReference type="Proteomes" id="UP000190837">
    <property type="component" value="Unassembled WGS sequence"/>
</dbReference>
<evidence type="ECO:0008006" key="3">
    <source>
        <dbReference type="Google" id="ProtNLM"/>
    </source>
</evidence>
<organism evidence="1 2">
    <name type="scientific">Cardiobacterium hominis</name>
    <dbReference type="NCBI Taxonomy" id="2718"/>
    <lineage>
        <taxon>Bacteria</taxon>
        <taxon>Pseudomonadati</taxon>
        <taxon>Pseudomonadota</taxon>
        <taxon>Gammaproteobacteria</taxon>
        <taxon>Cardiobacteriales</taxon>
        <taxon>Cardiobacteriaceae</taxon>
        <taxon>Cardiobacterium</taxon>
    </lineage>
</organism>
<sequence>MADLFAPRKALTAHLQKLVERGVLRYVGQHHELEQVLDNQPAQHLGAYVAFDKYSDVSVQGRNHKMTQHYTVILAVQNNRPARSGAGAGMDEAGEVLAAIMSHVEGLRVDEGALNTTPGYGKRFTLTAADSAFYRSGWAFYPLSFAIDVIHLNQDTP</sequence>
<dbReference type="RefSeq" id="WP_004141476.1">
    <property type="nucleotide sequence ID" value="NZ_FKLO01000054.1"/>
</dbReference>
<evidence type="ECO:0000313" key="2">
    <source>
        <dbReference type="Proteomes" id="UP000190837"/>
    </source>
</evidence>
<dbReference type="InterPro" id="IPR056912">
    <property type="entry name" value="Phage_JBD30_tail_term-like"/>
</dbReference>
<gene>
    <name evidence="1" type="ORF">CHUV0807_1607</name>
</gene>
<dbReference type="GeneID" id="84790435"/>
<protein>
    <recommendedName>
        <fullName evidence="3">Phage protein</fullName>
    </recommendedName>
</protein>
<dbReference type="EMBL" id="FKLO01000054">
    <property type="protein sequence ID" value="SAM66347.1"/>
    <property type="molecule type" value="Genomic_DNA"/>
</dbReference>
<name>A0A1C3H522_9GAMM</name>
<dbReference type="Pfam" id="PF23840">
    <property type="entry name" value="Phage_tail_terminator"/>
    <property type="match status" value="1"/>
</dbReference>
<dbReference type="AlphaFoldDB" id="A0A1C3H522"/>
<accession>A0A1C3H522</accession>
<evidence type="ECO:0000313" key="1">
    <source>
        <dbReference type="EMBL" id="SAM66347.1"/>
    </source>
</evidence>